<evidence type="ECO:0000256" key="2">
    <source>
        <dbReference type="ARBA" id="ARBA00022837"/>
    </source>
</evidence>
<name>A0A846R101_9FLAO</name>
<keyword evidence="5" id="KW-1185">Reference proteome</keyword>
<dbReference type="InterPro" id="IPR026444">
    <property type="entry name" value="Secre_tail"/>
</dbReference>
<dbReference type="NCBIfam" id="TIGR04183">
    <property type="entry name" value="Por_Secre_tail"/>
    <property type="match status" value="1"/>
</dbReference>
<evidence type="ECO:0000313" key="5">
    <source>
        <dbReference type="Proteomes" id="UP000590442"/>
    </source>
</evidence>
<evidence type="ECO:0000259" key="3">
    <source>
        <dbReference type="Pfam" id="PF18962"/>
    </source>
</evidence>
<dbReference type="AlphaFoldDB" id="A0A846R101"/>
<dbReference type="InterPro" id="IPR003367">
    <property type="entry name" value="Thrombospondin_3-like_rpt"/>
</dbReference>
<proteinExistence type="predicted"/>
<organism evidence="4 5">
    <name type="scientific">Saonia flava</name>
    <dbReference type="NCBI Taxonomy" id="523696"/>
    <lineage>
        <taxon>Bacteria</taxon>
        <taxon>Pseudomonadati</taxon>
        <taxon>Bacteroidota</taxon>
        <taxon>Flavobacteriia</taxon>
        <taxon>Flavobacteriales</taxon>
        <taxon>Flavobacteriaceae</taxon>
        <taxon>Saonia</taxon>
    </lineage>
</organism>
<dbReference type="Pfam" id="PF18962">
    <property type="entry name" value="Por_Secre_tail"/>
    <property type="match status" value="1"/>
</dbReference>
<accession>A0A846R101</accession>
<dbReference type="Gene3D" id="4.10.1080.10">
    <property type="entry name" value="TSP type-3 repeat"/>
    <property type="match status" value="1"/>
</dbReference>
<dbReference type="Proteomes" id="UP000590442">
    <property type="component" value="Unassembled WGS sequence"/>
</dbReference>
<feature type="domain" description="Secretion system C-terminal sorting" evidence="3">
    <location>
        <begin position="731"/>
        <end position="801"/>
    </location>
</feature>
<reference evidence="4 5" key="1">
    <citation type="submission" date="2020-03" db="EMBL/GenBank/DDBJ databases">
        <title>Genomic Encyclopedia of Type Strains, Phase IV (KMG-IV): sequencing the most valuable type-strain genomes for metagenomic binning, comparative biology and taxonomic classification.</title>
        <authorList>
            <person name="Goeker M."/>
        </authorList>
    </citation>
    <scope>NUCLEOTIDE SEQUENCE [LARGE SCALE GENOMIC DNA]</scope>
    <source>
        <strain evidence="4 5">DSM 29762</strain>
    </source>
</reference>
<comment type="caution">
    <text evidence="4">The sequence shown here is derived from an EMBL/GenBank/DDBJ whole genome shotgun (WGS) entry which is preliminary data.</text>
</comment>
<dbReference type="RefSeq" id="WP_167965854.1">
    <property type="nucleotide sequence ID" value="NZ_JAATJJ010000002.1"/>
</dbReference>
<gene>
    <name evidence="4" type="ORF">GGR42_003123</name>
</gene>
<keyword evidence="2" id="KW-0106">Calcium</keyword>
<sequence>MLNFKNNLIPCVTFFFIFSIHFINSQELNWAFSNGGHLTELAWDVQKVPDGIVFLSSEGLEKRNESGEQLWKFDFFELDEYRYSGKPALGAITVDESGNIYAQLTFPSKEVGYTTISNIDIPHGDSLIKISAVGKMLWARNLTGARNTHLLYDNGHIYAIGEFNDTINIDNNYIFENTENTECNINDAENIFARDIYIAKFNTIGQIKDAIVFGGMASEDLRAVSKDKKGNIFLTVNYGVGSCTVDETQIHKLTPELKTVWSKTISRSYEEGNGPAILVPSNLFVGSNDKLYVWVYASNTVISNDFRFIKNRQYGYTGGLIEYNSLSGSFLNYHSFDGLSINGRSGFMVDYKSHLLIATTFRDSLEFENKTLNALGMGEEPVMLTVDLNSFHFNYIMHLTGVPQPYHTSVKDWSGPIVTKGDDLYYSGSFSSDTLHLAPNVSLYNNSGNNDQDYFLAKFNLKSLDFSQAELDDDGDGVSNALDLCPNTIVGVEVNSSGCSIVERDSDNDGVMDDLDICPNTAIGYQVDENGCSETQIDTDGDGVPDIHDNCPSTPQGRQVNEEGCEVVILDPNLFEIETVSEACRGSSNGKVKINVRDSTREYKAILSDGEEIVFVGETEFEDLKAGQYEICLFAHEVDSDMLCYNLSIEEGEEVSLSGKVNYSARTLKIELSGGDVYSVNYNGNVFETNSTALELDLREGINEAYVSTKDSCKGVASFKVFMGSHLQVAPNPFKNQINLSHLMVDEPLDVSIYNQTGQKIYSKKYNPKDELVLRNLTDIPAGIYLLELSWGNTRHSQKLIKK</sequence>
<dbReference type="PANTHER" id="PTHR10199">
    <property type="entry name" value="THROMBOSPONDIN"/>
    <property type="match status" value="1"/>
</dbReference>
<dbReference type="EMBL" id="JAATJJ010000002">
    <property type="protein sequence ID" value="NJB72632.1"/>
    <property type="molecule type" value="Genomic_DNA"/>
</dbReference>
<dbReference type="GO" id="GO:0007155">
    <property type="term" value="P:cell adhesion"/>
    <property type="evidence" value="ECO:0007669"/>
    <property type="project" value="InterPro"/>
</dbReference>
<keyword evidence="1" id="KW-0732">Signal</keyword>
<dbReference type="GO" id="GO:0005509">
    <property type="term" value="F:calcium ion binding"/>
    <property type="evidence" value="ECO:0007669"/>
    <property type="project" value="InterPro"/>
</dbReference>
<evidence type="ECO:0000256" key="1">
    <source>
        <dbReference type="ARBA" id="ARBA00022729"/>
    </source>
</evidence>
<dbReference type="Pfam" id="PF02412">
    <property type="entry name" value="TSP_3"/>
    <property type="match status" value="3"/>
</dbReference>
<protein>
    <recommendedName>
        <fullName evidence="3">Secretion system C-terminal sorting domain-containing protein</fullName>
    </recommendedName>
</protein>
<dbReference type="PANTHER" id="PTHR10199:SF119">
    <property type="entry name" value="RE20510P"/>
    <property type="match status" value="1"/>
</dbReference>
<dbReference type="SUPFAM" id="SSF103647">
    <property type="entry name" value="TSP type-3 repeat"/>
    <property type="match status" value="1"/>
</dbReference>
<dbReference type="InterPro" id="IPR028974">
    <property type="entry name" value="TSP_type-3_rpt"/>
</dbReference>
<evidence type="ECO:0000313" key="4">
    <source>
        <dbReference type="EMBL" id="NJB72632.1"/>
    </source>
</evidence>